<dbReference type="InterPro" id="IPR037053">
    <property type="entry name" value="Phage_tail_collar_dom_sf"/>
</dbReference>
<protein>
    <submittedName>
        <fullName evidence="3">Phage tail protein</fullName>
    </submittedName>
</protein>
<dbReference type="Pfam" id="PF07484">
    <property type="entry name" value="Collar"/>
    <property type="match status" value="1"/>
</dbReference>
<name>A0A7Z8JWU0_9CELL</name>
<feature type="compositionally biased region" description="Low complexity" evidence="1">
    <location>
        <begin position="97"/>
        <end position="106"/>
    </location>
</feature>
<feature type="region of interest" description="Disordered" evidence="1">
    <location>
        <begin position="97"/>
        <end position="150"/>
    </location>
</feature>
<evidence type="ECO:0000256" key="1">
    <source>
        <dbReference type="SAM" id="MobiDB-lite"/>
    </source>
</evidence>
<dbReference type="InterPro" id="IPR011083">
    <property type="entry name" value="Phage_tail_collar_dom"/>
</dbReference>
<dbReference type="EMBL" id="SZYE01000172">
    <property type="protein sequence ID" value="TKR22537.1"/>
    <property type="molecule type" value="Genomic_DNA"/>
</dbReference>
<comment type="caution">
    <text evidence="3">The sequence shown here is derived from an EMBL/GenBank/DDBJ whole genome shotgun (WGS) entry which is preliminary data.</text>
</comment>
<feature type="domain" description="Phage tail collar" evidence="2">
    <location>
        <begin position="2"/>
        <end position="58"/>
    </location>
</feature>
<accession>A0A7Z8JWU0</accession>
<dbReference type="Proteomes" id="UP000308121">
    <property type="component" value="Unassembled WGS sequence"/>
</dbReference>
<evidence type="ECO:0000313" key="3">
    <source>
        <dbReference type="EMBL" id="TKR22537.1"/>
    </source>
</evidence>
<reference evidence="3 4" key="1">
    <citation type="submission" date="2019-05" db="EMBL/GenBank/DDBJ databases">
        <title>Genome sequence of Cellulomonas hominis strain CS1.</title>
        <authorList>
            <person name="Belmont J."/>
            <person name="Maclea K.S."/>
        </authorList>
    </citation>
    <scope>NUCLEOTIDE SEQUENCE [LARGE SCALE GENOMIC DNA]</scope>
    <source>
        <strain evidence="3 4">CS1</strain>
    </source>
</reference>
<dbReference type="SUPFAM" id="SSF88874">
    <property type="entry name" value="Receptor-binding domain of short tail fibre protein gp12"/>
    <property type="match status" value="1"/>
</dbReference>
<dbReference type="Gene3D" id="3.90.1340.10">
    <property type="entry name" value="Phage tail collar domain"/>
    <property type="match status" value="1"/>
</dbReference>
<evidence type="ECO:0000313" key="4">
    <source>
        <dbReference type="Proteomes" id="UP000308121"/>
    </source>
</evidence>
<organism evidence="3 4">
    <name type="scientific">Cellulomonas hominis</name>
    <dbReference type="NCBI Taxonomy" id="156981"/>
    <lineage>
        <taxon>Bacteria</taxon>
        <taxon>Bacillati</taxon>
        <taxon>Actinomycetota</taxon>
        <taxon>Actinomycetes</taxon>
        <taxon>Micrococcales</taxon>
        <taxon>Cellulomonadaceae</taxon>
        <taxon>Cellulomonas</taxon>
    </lineage>
</organism>
<gene>
    <name evidence="3" type="ORF">FA014_15930</name>
</gene>
<evidence type="ECO:0000259" key="2">
    <source>
        <dbReference type="Pfam" id="PF07484"/>
    </source>
</evidence>
<sequence>MGEVRLFAGSFVPSGWAACTGQLLPITQNTPLFALLGTTFGGDGRTTFALPDLRDRTPVHVGQGNPGRRDTVVGEPGGASQVALSPQHLPAHTHAVRGTGARGTTGNPSGASWAVAQQGRARRDQYTTAGPTVGIGATGPSGGAQPHTNRSPYLGVTAMIALDGVFPTRP</sequence>
<dbReference type="AlphaFoldDB" id="A0A7Z8JWU0"/>
<proteinExistence type="predicted"/>
<dbReference type="PROSITE" id="PS51257">
    <property type="entry name" value="PROKAR_LIPOPROTEIN"/>
    <property type="match status" value="1"/>
</dbReference>